<feature type="compositionally biased region" description="Polar residues" evidence="1">
    <location>
        <begin position="103"/>
        <end position="112"/>
    </location>
</feature>
<sequence>MRMKWNQHPEASQRQHLPVKCDMEFSSTIQPRYSGFTHSQDASPIRCKVIIPPQFKSSPCGPGRPGSVDRASACRLKGPRFDSSQGHMPGLRAGSPVGGRAGGSQSMILSHH</sequence>
<accession>A0ABN9ZKL0</accession>
<dbReference type="Proteomes" id="UP001314169">
    <property type="component" value="Chromosome 17"/>
</dbReference>
<evidence type="ECO:0000256" key="1">
    <source>
        <dbReference type="SAM" id="MobiDB-lite"/>
    </source>
</evidence>
<dbReference type="EMBL" id="OY882874">
    <property type="protein sequence ID" value="CAK6438831.1"/>
    <property type="molecule type" value="Genomic_DNA"/>
</dbReference>
<name>A0ABN9ZKL0_PIPNA</name>
<evidence type="ECO:0000313" key="2">
    <source>
        <dbReference type="EMBL" id="CAK6438831.1"/>
    </source>
</evidence>
<feature type="region of interest" description="Disordered" evidence="1">
    <location>
        <begin position="56"/>
        <end position="112"/>
    </location>
</feature>
<protein>
    <submittedName>
        <fullName evidence="2">Uncharacterized protein</fullName>
    </submittedName>
</protein>
<keyword evidence="3" id="KW-1185">Reference proteome</keyword>
<reference evidence="2" key="1">
    <citation type="submission" date="2023-12" db="EMBL/GenBank/DDBJ databases">
        <authorList>
            <person name="Brown T."/>
        </authorList>
    </citation>
    <scope>NUCLEOTIDE SEQUENCE</scope>
</reference>
<gene>
    <name evidence="2" type="ORF">MPIPNATIZW_LOCUS7137</name>
</gene>
<proteinExistence type="predicted"/>
<evidence type="ECO:0000313" key="3">
    <source>
        <dbReference type="Proteomes" id="UP001314169"/>
    </source>
</evidence>
<organism evidence="2 3">
    <name type="scientific">Pipistrellus nathusii</name>
    <name type="common">Nathusius' pipistrelle</name>
    <dbReference type="NCBI Taxonomy" id="59473"/>
    <lineage>
        <taxon>Eukaryota</taxon>
        <taxon>Metazoa</taxon>
        <taxon>Chordata</taxon>
        <taxon>Craniata</taxon>
        <taxon>Vertebrata</taxon>
        <taxon>Euteleostomi</taxon>
        <taxon>Mammalia</taxon>
        <taxon>Eutheria</taxon>
        <taxon>Laurasiatheria</taxon>
        <taxon>Chiroptera</taxon>
        <taxon>Yangochiroptera</taxon>
        <taxon>Vespertilionidae</taxon>
        <taxon>Pipistrellus</taxon>
    </lineage>
</organism>